<accession>A0A8G0ZZ72</accession>
<dbReference type="PANTHER" id="PTHR41913:SF1">
    <property type="entry name" value="DUF1684 DOMAIN-CONTAINING PROTEIN"/>
    <property type="match status" value="1"/>
</dbReference>
<protein>
    <submittedName>
        <fullName evidence="1">DUF1684 domain-containing protein</fullName>
    </submittedName>
</protein>
<dbReference type="Pfam" id="PF07920">
    <property type="entry name" value="DUF1684"/>
    <property type="match status" value="1"/>
</dbReference>
<name>A0A8G0ZZ72_9RHOB</name>
<dbReference type="EMBL" id="CP069370">
    <property type="protein sequence ID" value="QYZ71962.1"/>
    <property type="molecule type" value="Genomic_DNA"/>
</dbReference>
<keyword evidence="2" id="KW-1185">Reference proteome</keyword>
<reference evidence="1" key="1">
    <citation type="submission" date="2021-02" db="EMBL/GenBank/DDBJ databases">
        <title>Rhodobacter shimadae sp. nov., an aerobic anoxygenic phototrophic bacterium isolated from a hot spring.</title>
        <authorList>
            <person name="Muramatsu S."/>
            <person name="Haruta S."/>
            <person name="Hirose S."/>
            <person name="Hanada S."/>
        </authorList>
    </citation>
    <scope>NUCLEOTIDE SEQUENCE</scope>
    <source>
        <strain evidence="1">N10</strain>
    </source>
</reference>
<sequence length="254" mass="27422">MESLAQFRADRLAALTAPDGWLNLIDRIETGAGTWTVGRAEGNDLRLSAGPAHLGRLTVTPDNKAVLTDLAGQDHPFQPRPEAPAGLEVADLLLELHVVEGRPALRVRQTDHPARLAFPGLHHFPDNPDWVIRAVWEGLEQPQALGIAMKGGAADTVTISHRARFAHEGQQVVLTPTHWKGGKPMFVIRDATAGKDTYGAARFLLGEDAGDGAITLDFNRATNPPCAFTDLAICPLPPPGNVLTFRIEAGERWP</sequence>
<dbReference type="PANTHER" id="PTHR41913">
    <property type="entry name" value="DUF1684 DOMAIN-CONTAINING PROTEIN"/>
    <property type="match status" value="1"/>
</dbReference>
<proteinExistence type="predicted"/>
<dbReference type="AlphaFoldDB" id="A0A8G0ZZ72"/>
<evidence type="ECO:0000313" key="1">
    <source>
        <dbReference type="EMBL" id="QYZ71962.1"/>
    </source>
</evidence>
<evidence type="ECO:0000313" key="2">
    <source>
        <dbReference type="Proteomes" id="UP000826300"/>
    </source>
</evidence>
<dbReference type="KEGG" id="nsm:JO391_12890"/>
<gene>
    <name evidence="1" type="ORF">JO391_12890</name>
</gene>
<dbReference type="InterPro" id="IPR012467">
    <property type="entry name" value="DUF1684"/>
</dbReference>
<organism evidence="1 2">
    <name type="scientific">Neotabrizicola shimadae</name>
    <dbReference type="NCBI Taxonomy" id="2807096"/>
    <lineage>
        <taxon>Bacteria</taxon>
        <taxon>Pseudomonadati</taxon>
        <taxon>Pseudomonadota</taxon>
        <taxon>Alphaproteobacteria</taxon>
        <taxon>Rhodobacterales</taxon>
        <taxon>Paracoccaceae</taxon>
        <taxon>Neotabrizicola</taxon>
    </lineage>
</organism>
<dbReference type="Proteomes" id="UP000826300">
    <property type="component" value="Chromosome"/>
</dbReference>